<evidence type="ECO:0008006" key="7">
    <source>
        <dbReference type="Google" id="ProtNLM"/>
    </source>
</evidence>
<comment type="subcellular location">
    <subcellularLocation>
        <location evidence="1">Membrane</location>
        <topology evidence="1">Multi-pass membrane protein</topology>
    </subcellularLocation>
</comment>
<dbReference type="EMBL" id="UINC01000101">
    <property type="protein sequence ID" value="SUZ49082.1"/>
    <property type="molecule type" value="Genomic_DNA"/>
</dbReference>
<sequence>MGGLLIASALLPLSSSFRNRIVPWLLSYAVGTLLGVALLALVPEALNQLAPAPVFGALLAGILGLFIVEKFVLWRHCHTEDCDVHDASATLILIGGALHNLADGAIIAAAVLVSVPLGISTALAVAAHQIPQEVGDFAILLNAGFSRQRALWLNAFSASSAVVGAVAVYAATETLPHTLPYLLALAAGSFLYVAMSDLIPGLHKGETIGTGAIRQILLIVAGVGTILAL</sequence>
<name>A0A381N388_9ZZZZ</name>
<dbReference type="GO" id="GO:0046873">
    <property type="term" value="F:metal ion transmembrane transporter activity"/>
    <property type="evidence" value="ECO:0007669"/>
    <property type="project" value="InterPro"/>
</dbReference>
<keyword evidence="2 5" id="KW-0812">Transmembrane</keyword>
<feature type="transmembrane region" description="Helical" evidence="5">
    <location>
        <begin position="105"/>
        <end position="130"/>
    </location>
</feature>
<reference evidence="6" key="1">
    <citation type="submission" date="2018-05" db="EMBL/GenBank/DDBJ databases">
        <authorList>
            <person name="Lanie J.A."/>
            <person name="Ng W.-L."/>
            <person name="Kazmierczak K.M."/>
            <person name="Andrzejewski T.M."/>
            <person name="Davidsen T.M."/>
            <person name="Wayne K.J."/>
            <person name="Tettelin H."/>
            <person name="Glass J.I."/>
            <person name="Rusch D."/>
            <person name="Podicherti R."/>
            <person name="Tsui H.-C.T."/>
            <person name="Winkler M.E."/>
        </authorList>
    </citation>
    <scope>NUCLEOTIDE SEQUENCE</scope>
</reference>
<dbReference type="InterPro" id="IPR003689">
    <property type="entry name" value="ZIP"/>
</dbReference>
<dbReference type="GO" id="GO:0016020">
    <property type="term" value="C:membrane"/>
    <property type="evidence" value="ECO:0007669"/>
    <property type="project" value="UniProtKB-SubCell"/>
</dbReference>
<accession>A0A381N388</accession>
<evidence type="ECO:0000256" key="1">
    <source>
        <dbReference type="ARBA" id="ARBA00004141"/>
    </source>
</evidence>
<feature type="transmembrane region" description="Helical" evidence="5">
    <location>
        <begin position="211"/>
        <end position="228"/>
    </location>
</feature>
<dbReference type="Pfam" id="PF02535">
    <property type="entry name" value="Zip"/>
    <property type="match status" value="1"/>
</dbReference>
<feature type="transmembrane region" description="Helical" evidence="5">
    <location>
        <begin position="49"/>
        <end position="68"/>
    </location>
</feature>
<feature type="transmembrane region" description="Helical" evidence="5">
    <location>
        <begin position="26"/>
        <end position="42"/>
    </location>
</feature>
<evidence type="ECO:0000256" key="2">
    <source>
        <dbReference type="ARBA" id="ARBA00022692"/>
    </source>
</evidence>
<evidence type="ECO:0000313" key="6">
    <source>
        <dbReference type="EMBL" id="SUZ49082.1"/>
    </source>
</evidence>
<dbReference type="PANTHER" id="PTHR16950">
    <property type="entry name" value="ZINC TRANSPORTER SLC39A7 HISTIDINE-RICH MEMBRANE PROTEIN KE4"/>
    <property type="match status" value="1"/>
</dbReference>
<evidence type="ECO:0000256" key="5">
    <source>
        <dbReference type="SAM" id="Phobius"/>
    </source>
</evidence>
<proteinExistence type="predicted"/>
<feature type="transmembrane region" description="Helical" evidence="5">
    <location>
        <begin position="151"/>
        <end position="172"/>
    </location>
</feature>
<organism evidence="6">
    <name type="scientific">marine metagenome</name>
    <dbReference type="NCBI Taxonomy" id="408172"/>
    <lineage>
        <taxon>unclassified sequences</taxon>
        <taxon>metagenomes</taxon>
        <taxon>ecological metagenomes</taxon>
    </lineage>
</organism>
<gene>
    <name evidence="6" type="ORF">METZ01_LOCUS1936</name>
</gene>
<keyword evidence="4 5" id="KW-0472">Membrane</keyword>
<dbReference type="AlphaFoldDB" id="A0A381N388"/>
<keyword evidence="3 5" id="KW-1133">Transmembrane helix</keyword>
<dbReference type="PANTHER" id="PTHR16950:SF16">
    <property type="entry name" value="ZINC TRANSPORTER ZIP13"/>
    <property type="match status" value="1"/>
</dbReference>
<feature type="transmembrane region" description="Helical" evidence="5">
    <location>
        <begin position="178"/>
        <end position="199"/>
    </location>
</feature>
<protein>
    <recommendedName>
        <fullName evidence="7">ZIP zinc transporter</fullName>
    </recommendedName>
</protein>
<evidence type="ECO:0000256" key="4">
    <source>
        <dbReference type="ARBA" id="ARBA00023136"/>
    </source>
</evidence>
<evidence type="ECO:0000256" key="3">
    <source>
        <dbReference type="ARBA" id="ARBA00022989"/>
    </source>
</evidence>